<sequence length="49" mass="6084">MKLARKNITFAFLFRYDTKINLLIFKIFYYDELFLFFIYGQKADFFPVL</sequence>
<name>A0A975GLZ9_9BACT</name>
<dbReference type="AlphaFoldDB" id="A0A975GLZ9"/>
<protein>
    <submittedName>
        <fullName evidence="2">Uncharacterized protein</fullName>
    </submittedName>
</protein>
<keyword evidence="3" id="KW-1185">Reference proteome</keyword>
<evidence type="ECO:0000256" key="1">
    <source>
        <dbReference type="SAM" id="Phobius"/>
    </source>
</evidence>
<evidence type="ECO:0000313" key="3">
    <source>
        <dbReference type="Proteomes" id="UP000663722"/>
    </source>
</evidence>
<dbReference type="KEGG" id="dmm:dnm_024050"/>
<keyword evidence="1" id="KW-0472">Membrane</keyword>
<keyword evidence="1" id="KW-1133">Transmembrane helix</keyword>
<gene>
    <name evidence="2" type="ORF">dnm_024050</name>
</gene>
<keyword evidence="1" id="KW-0812">Transmembrane</keyword>
<feature type="transmembrane region" description="Helical" evidence="1">
    <location>
        <begin position="20"/>
        <end position="39"/>
    </location>
</feature>
<proteinExistence type="predicted"/>
<evidence type="ECO:0000313" key="2">
    <source>
        <dbReference type="EMBL" id="QTA86381.1"/>
    </source>
</evidence>
<dbReference type="EMBL" id="CP061800">
    <property type="protein sequence ID" value="QTA86381.1"/>
    <property type="molecule type" value="Genomic_DNA"/>
</dbReference>
<organism evidence="2 3">
    <name type="scientific">Desulfonema magnum</name>
    <dbReference type="NCBI Taxonomy" id="45655"/>
    <lineage>
        <taxon>Bacteria</taxon>
        <taxon>Pseudomonadati</taxon>
        <taxon>Thermodesulfobacteriota</taxon>
        <taxon>Desulfobacteria</taxon>
        <taxon>Desulfobacterales</taxon>
        <taxon>Desulfococcaceae</taxon>
        <taxon>Desulfonema</taxon>
    </lineage>
</organism>
<dbReference type="Proteomes" id="UP000663722">
    <property type="component" value="Chromosome"/>
</dbReference>
<reference evidence="2" key="1">
    <citation type="journal article" date="2021" name="Microb. Physiol.">
        <title>Proteogenomic Insights into the Physiology of Marine, Sulfate-Reducing, Filamentous Desulfonema limicola and Desulfonema magnum.</title>
        <authorList>
            <person name="Schnaars V."/>
            <person name="Wohlbrand L."/>
            <person name="Scheve S."/>
            <person name="Hinrichs C."/>
            <person name="Reinhardt R."/>
            <person name="Rabus R."/>
        </authorList>
    </citation>
    <scope>NUCLEOTIDE SEQUENCE</scope>
    <source>
        <strain evidence="2">4be13</strain>
    </source>
</reference>
<accession>A0A975GLZ9</accession>